<organism evidence="1">
    <name type="scientific">Arundo donax</name>
    <name type="common">Giant reed</name>
    <name type="synonym">Donax arundinaceus</name>
    <dbReference type="NCBI Taxonomy" id="35708"/>
    <lineage>
        <taxon>Eukaryota</taxon>
        <taxon>Viridiplantae</taxon>
        <taxon>Streptophyta</taxon>
        <taxon>Embryophyta</taxon>
        <taxon>Tracheophyta</taxon>
        <taxon>Spermatophyta</taxon>
        <taxon>Magnoliopsida</taxon>
        <taxon>Liliopsida</taxon>
        <taxon>Poales</taxon>
        <taxon>Poaceae</taxon>
        <taxon>PACMAD clade</taxon>
        <taxon>Arundinoideae</taxon>
        <taxon>Arundineae</taxon>
        <taxon>Arundo</taxon>
    </lineage>
</organism>
<reference evidence="1" key="2">
    <citation type="journal article" date="2015" name="Data Brief">
        <title>Shoot transcriptome of the giant reed, Arundo donax.</title>
        <authorList>
            <person name="Barrero R.A."/>
            <person name="Guerrero F.D."/>
            <person name="Moolhuijzen P."/>
            <person name="Goolsby J.A."/>
            <person name="Tidwell J."/>
            <person name="Bellgard S.E."/>
            <person name="Bellgard M.I."/>
        </authorList>
    </citation>
    <scope>NUCLEOTIDE SEQUENCE</scope>
    <source>
        <tissue evidence="1">Shoot tissue taken approximately 20 cm above the soil surface</tissue>
    </source>
</reference>
<dbReference type="AlphaFoldDB" id="A0A0A9LL50"/>
<dbReference type="EMBL" id="GBRH01246090">
    <property type="protein sequence ID" value="JAD51805.1"/>
    <property type="molecule type" value="Transcribed_RNA"/>
</dbReference>
<protein>
    <submittedName>
        <fullName evidence="1">Uncharacterized protein</fullName>
    </submittedName>
</protein>
<reference evidence="1" key="1">
    <citation type="submission" date="2014-09" db="EMBL/GenBank/DDBJ databases">
        <authorList>
            <person name="Magalhaes I.L.F."/>
            <person name="Oliveira U."/>
            <person name="Santos F.R."/>
            <person name="Vidigal T.H.D.A."/>
            <person name="Brescovit A.D."/>
            <person name="Santos A.J."/>
        </authorList>
    </citation>
    <scope>NUCLEOTIDE SEQUENCE</scope>
    <source>
        <tissue evidence="1">Shoot tissue taken approximately 20 cm above the soil surface</tissue>
    </source>
</reference>
<evidence type="ECO:0000313" key="1">
    <source>
        <dbReference type="EMBL" id="JAD51805.1"/>
    </source>
</evidence>
<sequence length="82" mass="9577">MMENNNTLSEQKNFYCTCAKLYILTVSSDRECITEQILYTHFNVMELEKVQIKMPAIAYRIHSSTINNTAVSVKQDYSKYVQ</sequence>
<proteinExistence type="predicted"/>
<name>A0A0A9LL50_ARUDO</name>
<accession>A0A0A9LL50</accession>